<evidence type="ECO:0000313" key="2">
    <source>
        <dbReference type="Proteomes" id="UP000199533"/>
    </source>
</evidence>
<dbReference type="RefSeq" id="WP_090700714.1">
    <property type="nucleotide sequence ID" value="NZ_FOSP01000021.1"/>
</dbReference>
<name>A0A1I4DEV2_9PROT</name>
<dbReference type="AlphaFoldDB" id="A0A1I4DEV2"/>
<keyword evidence="2" id="KW-1185">Reference proteome</keyword>
<dbReference type="STRING" id="52441.SAMN05216302_102117"/>
<dbReference type="EMBL" id="FOSP01000021">
    <property type="protein sequence ID" value="SFK92158.1"/>
    <property type="molecule type" value="Genomic_DNA"/>
</dbReference>
<gene>
    <name evidence="1" type="ORF">SAMN05216302_102117</name>
</gene>
<evidence type="ECO:0000313" key="1">
    <source>
        <dbReference type="EMBL" id="SFK92158.1"/>
    </source>
</evidence>
<reference evidence="2" key="1">
    <citation type="submission" date="2016-10" db="EMBL/GenBank/DDBJ databases">
        <authorList>
            <person name="Varghese N."/>
            <person name="Submissions S."/>
        </authorList>
    </citation>
    <scope>NUCLEOTIDE SEQUENCE [LARGE SCALE GENOMIC DNA]</scope>
    <source>
        <strain evidence="2">Nm69</strain>
    </source>
</reference>
<sequence length="510" mass="50010">MAKQEINFRATDGYRGDDSADAFVMTSSNLVYPNATPQGFTVGWTDSGSLGTGDRSLSVDARLAGAHFLAFNAPTRIFRVTLPAAGTYDIRLALGYPSFTHYGKVDMYDGASFVTTLADKSGQTGGNWADATDTAYSGADWPGSNSAYRHTFTSTDVYFHLENNGAVVGNRFLAHIALESVGGGAAELAGDATAAANAAGDITTEIPLNGASIVVATATGALNAPITLSADASAIAAATASLTTKIQLAGNSVGNADATGGLDTGITLGGDAAGQSTAAADMTATITLSGAAVAQALANAGIDTSILLSGNAGGQADATGDLGGGASQLQGAATSTATATGALTIQIQLAADAVAQSLAAGSLDAPVNLEGGVSGNAAATGELSTQIQVDADAQTIATATGALASTAVPLAGDAVAIATAAGDLNTEIKLEGAALNVVSATGSLTVSLEISGNAAALVVAGADLTTNIPLNAAAIGRVLAAGNLSGGVSTIAQNPNYTTKGLWRNYRVAA</sequence>
<organism evidence="1 2">
    <name type="scientific">Nitrosomonas aestuarii</name>
    <dbReference type="NCBI Taxonomy" id="52441"/>
    <lineage>
        <taxon>Bacteria</taxon>
        <taxon>Pseudomonadati</taxon>
        <taxon>Pseudomonadota</taxon>
        <taxon>Betaproteobacteria</taxon>
        <taxon>Nitrosomonadales</taxon>
        <taxon>Nitrosomonadaceae</taxon>
        <taxon>Nitrosomonas</taxon>
    </lineage>
</organism>
<protein>
    <submittedName>
        <fullName evidence="1">Uncharacterized protein</fullName>
    </submittedName>
</protein>
<accession>A0A1I4DEV2</accession>
<dbReference type="Proteomes" id="UP000199533">
    <property type="component" value="Unassembled WGS sequence"/>
</dbReference>
<proteinExistence type="predicted"/>